<evidence type="ECO:0000256" key="1">
    <source>
        <dbReference type="ARBA" id="ARBA00005234"/>
    </source>
</evidence>
<evidence type="ECO:0000256" key="2">
    <source>
        <dbReference type="ARBA" id="ARBA00022670"/>
    </source>
</evidence>
<feature type="domain" description="Ubiquitin-like protease family profile" evidence="5">
    <location>
        <begin position="1"/>
        <end position="216"/>
    </location>
</feature>
<dbReference type="PANTHER" id="PTHR46915">
    <property type="entry name" value="UBIQUITIN-LIKE PROTEASE 4-RELATED"/>
    <property type="match status" value="1"/>
</dbReference>
<keyword evidence="2" id="KW-0645">Protease</keyword>
<reference evidence="6 7" key="1">
    <citation type="submission" date="2019-12" db="EMBL/GenBank/DDBJ databases">
        <authorList>
            <person name="Scholz U."/>
            <person name="Mascher M."/>
            <person name="Fiebig A."/>
        </authorList>
    </citation>
    <scope>NUCLEOTIDE SEQUENCE</scope>
</reference>
<evidence type="ECO:0000256" key="4">
    <source>
        <dbReference type="ARBA" id="ARBA00022807"/>
    </source>
</evidence>
<gene>
    <name evidence="6" type="ORF">SI7747_08010563</name>
</gene>
<dbReference type="PROSITE" id="PS50600">
    <property type="entry name" value="ULP_PROTEASE"/>
    <property type="match status" value="1"/>
</dbReference>
<sequence>MINCFLDEIFKNSCILRIFDFDHPVMSQAEEASIFQGRKKIKELRERFHEIYSCTSYVHERQEIKTARENYVNSKEQMKLDRNKGPSQIKVLTWIKKKEIFSRKYVFVPIVCWRHWSLLILYHFGESFRSRTTRPCMLLLDSLEKTNPRSLEPYITKFVSDIYNSEGCEDNEHSISKIPLLVPKFFFMRGCSLFTVPQQKNGEDCGIFVLYFIHLFMLSAPEAFHQEDYPYFLTESWFTLADMEIFHKDIIHFACRCNFYSRFIMFSCLCL</sequence>
<evidence type="ECO:0000313" key="7">
    <source>
        <dbReference type="Proteomes" id="UP001189122"/>
    </source>
</evidence>
<dbReference type="Proteomes" id="UP001189122">
    <property type="component" value="Unassembled WGS sequence"/>
</dbReference>
<dbReference type="Gene3D" id="3.40.395.10">
    <property type="entry name" value="Adenoviral Proteinase, Chain A"/>
    <property type="match status" value="1"/>
</dbReference>
<dbReference type="GO" id="GO:0008234">
    <property type="term" value="F:cysteine-type peptidase activity"/>
    <property type="evidence" value="ECO:0007669"/>
    <property type="project" value="UniProtKB-KW"/>
</dbReference>
<keyword evidence="3" id="KW-0378">Hydrolase</keyword>
<name>A0A7I8J1S9_SPIIN</name>
<dbReference type="Pfam" id="PF02902">
    <property type="entry name" value="Peptidase_C48"/>
    <property type="match status" value="1"/>
</dbReference>
<dbReference type="GO" id="GO:0016926">
    <property type="term" value="P:protein desumoylation"/>
    <property type="evidence" value="ECO:0007669"/>
    <property type="project" value="UniProtKB-ARBA"/>
</dbReference>
<proteinExistence type="inferred from homology"/>
<keyword evidence="4" id="KW-0788">Thiol protease</keyword>
<organism evidence="6">
    <name type="scientific">Spirodela intermedia</name>
    <name type="common">Intermediate duckweed</name>
    <dbReference type="NCBI Taxonomy" id="51605"/>
    <lineage>
        <taxon>Eukaryota</taxon>
        <taxon>Viridiplantae</taxon>
        <taxon>Streptophyta</taxon>
        <taxon>Embryophyta</taxon>
        <taxon>Tracheophyta</taxon>
        <taxon>Spermatophyta</taxon>
        <taxon>Magnoliopsida</taxon>
        <taxon>Liliopsida</taxon>
        <taxon>Araceae</taxon>
        <taxon>Lemnoideae</taxon>
        <taxon>Spirodela</taxon>
    </lineage>
</organism>
<evidence type="ECO:0000256" key="3">
    <source>
        <dbReference type="ARBA" id="ARBA00022801"/>
    </source>
</evidence>
<accession>A0A7I8J1S9</accession>
<evidence type="ECO:0000259" key="5">
    <source>
        <dbReference type="PROSITE" id="PS50600"/>
    </source>
</evidence>
<evidence type="ECO:0000313" key="6">
    <source>
        <dbReference type="EMBL" id="CAA2624741.1"/>
    </source>
</evidence>
<keyword evidence="7" id="KW-1185">Reference proteome</keyword>
<dbReference type="EMBL" id="CACRZD030000008">
    <property type="protein sequence ID" value="CAA6664174.1"/>
    <property type="molecule type" value="Genomic_DNA"/>
</dbReference>
<protein>
    <recommendedName>
        <fullName evidence="5">Ubiquitin-like protease family profile domain-containing protein</fullName>
    </recommendedName>
</protein>
<comment type="similarity">
    <text evidence="1">Belongs to the peptidase C48 family.</text>
</comment>
<dbReference type="SUPFAM" id="SSF54001">
    <property type="entry name" value="Cysteine proteinases"/>
    <property type="match status" value="1"/>
</dbReference>
<dbReference type="AlphaFoldDB" id="A0A7I8J1S9"/>
<dbReference type="EMBL" id="LR743595">
    <property type="protein sequence ID" value="CAA2624741.1"/>
    <property type="molecule type" value="Genomic_DNA"/>
</dbReference>
<dbReference type="InterPro" id="IPR003653">
    <property type="entry name" value="Peptidase_C48_C"/>
</dbReference>
<dbReference type="GO" id="GO:0006508">
    <property type="term" value="P:proteolysis"/>
    <property type="evidence" value="ECO:0007669"/>
    <property type="project" value="UniProtKB-KW"/>
</dbReference>
<dbReference type="InterPro" id="IPR038765">
    <property type="entry name" value="Papain-like_cys_pep_sf"/>
</dbReference>
<dbReference type="PANTHER" id="PTHR46915:SF6">
    <property type="entry name" value="CYSTEINE PROTEINASES SUPERFAMILY PROTEIN"/>
    <property type="match status" value="1"/>
</dbReference>